<dbReference type="EMBL" id="ALPT02000124">
    <property type="protein sequence ID" value="KGA95598.1"/>
    <property type="molecule type" value="Genomic_DNA"/>
</dbReference>
<feature type="compositionally biased region" description="Basic residues" evidence="1">
    <location>
        <begin position="1"/>
        <end position="10"/>
    </location>
</feature>
<dbReference type="STRING" id="1218173.BALCAV_0221580"/>
<keyword evidence="4" id="KW-1185">Reference proteome</keyword>
<evidence type="ECO:0000313" key="2">
    <source>
        <dbReference type="EMBL" id="KGA95598.1"/>
    </source>
</evidence>
<dbReference type="AlphaFoldDB" id="A0A094WI69"/>
<evidence type="ECO:0000256" key="1">
    <source>
        <dbReference type="SAM" id="MobiDB-lite"/>
    </source>
</evidence>
<dbReference type="RefSeq" id="WP_003322980.1">
    <property type="nucleotide sequence ID" value="NZ_ALPT02000124.1"/>
</dbReference>
<dbReference type="eggNOG" id="ENOG5032VKV">
    <property type="taxonomic scope" value="Bacteria"/>
</dbReference>
<reference evidence="2 4" key="1">
    <citation type="journal article" date="2014" name="Genome Announc.">
        <title>Draft Genome Sequence of Bacillus alcalophilus AV1934, a Classic Alkaliphile Isolated from Human Feces in 1934.</title>
        <authorList>
            <person name="Attie O."/>
            <person name="Jayaprakash A."/>
            <person name="Shah H."/>
            <person name="Paulsen I.T."/>
            <person name="Morino M."/>
            <person name="Takahashi Y."/>
            <person name="Narumi I."/>
            <person name="Sachidanandam R."/>
            <person name="Satoh K."/>
            <person name="Ito M."/>
            <person name="Krulwich T.A."/>
        </authorList>
    </citation>
    <scope>NUCLEOTIDE SEQUENCE [LARGE SCALE GENOMIC DNA]</scope>
    <source>
        <strain evidence="2 4">AV1934</strain>
    </source>
</reference>
<gene>
    <name evidence="3" type="ORF">AJ85_03240</name>
    <name evidence="2" type="ORF">BALCAV_0221580</name>
</gene>
<evidence type="ECO:0000313" key="3">
    <source>
        <dbReference type="EMBL" id="THG91671.1"/>
    </source>
</evidence>
<evidence type="ECO:0000313" key="5">
    <source>
        <dbReference type="Proteomes" id="UP000297014"/>
    </source>
</evidence>
<proteinExistence type="predicted"/>
<evidence type="ECO:0000313" key="4">
    <source>
        <dbReference type="Proteomes" id="UP000002754"/>
    </source>
</evidence>
<feature type="region of interest" description="Disordered" evidence="1">
    <location>
        <begin position="1"/>
        <end position="89"/>
    </location>
</feature>
<sequence>MSNDKNHKHKYSDFSNVEEARETILPEDLPEGAYGSPINKHEPVEGKSTPWEEGQHAASAFIYENKQLHRDHQRLDPESHPTHQDSGEN</sequence>
<evidence type="ECO:0008006" key="6">
    <source>
        <dbReference type="Google" id="ProtNLM"/>
    </source>
</evidence>
<accession>A0A094WI69</accession>
<name>A0A094WI69_ALKAL</name>
<dbReference type="OrthoDB" id="2376226at2"/>
<dbReference type="Proteomes" id="UP000297014">
    <property type="component" value="Unassembled WGS sequence"/>
</dbReference>
<feature type="compositionally biased region" description="Basic and acidic residues" evidence="1">
    <location>
        <begin position="66"/>
        <end position="89"/>
    </location>
</feature>
<protein>
    <recommendedName>
        <fullName evidence="6">Cytosolic protein</fullName>
    </recommendedName>
</protein>
<reference evidence="3 5" key="2">
    <citation type="submission" date="2014-01" db="EMBL/GenBank/DDBJ databases">
        <title>Draft genome sequencing of Bacillus alcalophilus CGMCC 1.3604.</title>
        <authorList>
            <person name="Yang J."/>
            <person name="Diao L."/>
            <person name="Yang S."/>
        </authorList>
    </citation>
    <scope>NUCLEOTIDE SEQUENCE [LARGE SCALE GENOMIC DNA]</scope>
    <source>
        <strain evidence="3 5">CGMCC 1.3604</strain>
    </source>
</reference>
<dbReference type="EMBL" id="JALP01000057">
    <property type="protein sequence ID" value="THG91671.1"/>
    <property type="molecule type" value="Genomic_DNA"/>
</dbReference>
<dbReference type="Proteomes" id="UP000002754">
    <property type="component" value="Unassembled WGS sequence"/>
</dbReference>
<comment type="caution">
    <text evidence="2">The sequence shown here is derived from an EMBL/GenBank/DDBJ whole genome shotgun (WGS) entry which is preliminary data.</text>
</comment>
<organism evidence="2 4">
    <name type="scientific">Alkalihalobacillus alcalophilus ATCC 27647 = CGMCC 1.3604</name>
    <dbReference type="NCBI Taxonomy" id="1218173"/>
    <lineage>
        <taxon>Bacteria</taxon>
        <taxon>Bacillati</taxon>
        <taxon>Bacillota</taxon>
        <taxon>Bacilli</taxon>
        <taxon>Bacillales</taxon>
        <taxon>Bacillaceae</taxon>
        <taxon>Alkalihalobacillus</taxon>
    </lineage>
</organism>